<comment type="caution">
    <text evidence="1">The sequence shown here is derived from an EMBL/GenBank/DDBJ whole genome shotgun (WGS) entry which is preliminary data.</text>
</comment>
<evidence type="ECO:0000313" key="2">
    <source>
        <dbReference type="Proteomes" id="UP000054725"/>
    </source>
</evidence>
<dbReference type="EMBL" id="LNYO01000013">
    <property type="protein sequence ID" value="KTD36322.1"/>
    <property type="molecule type" value="Genomic_DNA"/>
</dbReference>
<evidence type="ECO:0000313" key="1">
    <source>
        <dbReference type="EMBL" id="KTD36322.1"/>
    </source>
</evidence>
<dbReference type="AlphaFoldDB" id="A0A0W0WVH9"/>
<sequence>MKNKFLAIDIQFNGLALNSGSAVKKAETYLDLKKEIEKKSPYLGNCFMIVFENDSDDSNPHYIPFGFLKIDDKNQIVKEITVS</sequence>
<proteinExistence type="predicted"/>
<reference evidence="1 2" key="1">
    <citation type="submission" date="2015-11" db="EMBL/GenBank/DDBJ databases">
        <title>Genomic analysis of 38 Legionella species identifies large and diverse effector repertoires.</title>
        <authorList>
            <person name="Burstein D."/>
            <person name="Amaro F."/>
            <person name="Zusman T."/>
            <person name="Lifshitz Z."/>
            <person name="Cohen O."/>
            <person name="Gilbert J.A."/>
            <person name="Pupko T."/>
            <person name="Shuman H.A."/>
            <person name="Segal G."/>
        </authorList>
    </citation>
    <scope>NUCLEOTIDE SEQUENCE [LARGE SCALE GENOMIC DNA]</scope>
    <source>
        <strain evidence="1 2">ATCC 49506</strain>
    </source>
</reference>
<protein>
    <submittedName>
        <fullName evidence="1">Uncharacterized protein</fullName>
    </submittedName>
</protein>
<accession>A0A0W0WVH9</accession>
<gene>
    <name evidence="1" type="ORF">Lnau_1306</name>
</gene>
<organism evidence="1 2">
    <name type="scientific">Legionella nautarum</name>
    <dbReference type="NCBI Taxonomy" id="45070"/>
    <lineage>
        <taxon>Bacteria</taxon>
        <taxon>Pseudomonadati</taxon>
        <taxon>Pseudomonadota</taxon>
        <taxon>Gammaproteobacteria</taxon>
        <taxon>Legionellales</taxon>
        <taxon>Legionellaceae</taxon>
        <taxon>Legionella</taxon>
    </lineage>
</organism>
<dbReference type="RefSeq" id="WP_058504332.1">
    <property type="nucleotide sequence ID" value="NZ_CAAAIF010000001.1"/>
</dbReference>
<keyword evidence="2" id="KW-1185">Reference proteome</keyword>
<name>A0A0W0WVH9_9GAMM</name>
<dbReference type="Proteomes" id="UP000054725">
    <property type="component" value="Unassembled WGS sequence"/>
</dbReference>
<dbReference type="PATRIC" id="fig|45070.6.peg.1372"/>